<dbReference type="GO" id="GO:0015020">
    <property type="term" value="F:glucuronosyltransferase activity"/>
    <property type="evidence" value="ECO:0007669"/>
    <property type="project" value="TreeGrafter"/>
</dbReference>
<evidence type="ECO:0000256" key="4">
    <source>
        <dbReference type="ARBA" id="ARBA00022989"/>
    </source>
</evidence>
<dbReference type="GO" id="GO:0016020">
    <property type="term" value="C:membrane"/>
    <property type="evidence" value="ECO:0007669"/>
    <property type="project" value="UniProtKB-SubCell"/>
</dbReference>
<dbReference type="InterPro" id="IPR051292">
    <property type="entry name" value="Xyl/GlcA_transferase"/>
</dbReference>
<dbReference type="GO" id="GO:0035269">
    <property type="term" value="P:protein O-linked glycosylation via mannose"/>
    <property type="evidence" value="ECO:0007669"/>
    <property type="project" value="TreeGrafter"/>
</dbReference>
<comment type="subcellular location">
    <subcellularLocation>
        <location evidence="1">Membrane</location>
        <topology evidence="1">Single-pass type II membrane protein</topology>
    </subcellularLocation>
</comment>
<keyword evidence="6" id="KW-0325">Glycoprotein</keyword>
<proteinExistence type="predicted"/>
<evidence type="ECO:0000256" key="5">
    <source>
        <dbReference type="ARBA" id="ARBA00023136"/>
    </source>
</evidence>
<dbReference type="Pfam" id="PF13896">
    <property type="entry name" value="Glyco_transf_49"/>
    <property type="match status" value="2"/>
</dbReference>
<reference evidence="7" key="1">
    <citation type="submission" date="2021-01" db="EMBL/GenBank/DDBJ databases">
        <authorList>
            <person name="Kaushik A."/>
        </authorList>
    </citation>
    <scope>NUCLEOTIDE SEQUENCE</scope>
    <source>
        <strain evidence="7">AG1-1C</strain>
    </source>
</reference>
<evidence type="ECO:0000256" key="2">
    <source>
        <dbReference type="ARBA" id="ARBA00022692"/>
    </source>
</evidence>
<evidence type="ECO:0000256" key="3">
    <source>
        <dbReference type="ARBA" id="ARBA00022968"/>
    </source>
</evidence>
<evidence type="ECO:0000313" key="7">
    <source>
        <dbReference type="EMBL" id="CAE6444907.1"/>
    </source>
</evidence>
<organism evidence="7 8">
    <name type="scientific">Rhizoctonia solani</name>
    <dbReference type="NCBI Taxonomy" id="456999"/>
    <lineage>
        <taxon>Eukaryota</taxon>
        <taxon>Fungi</taxon>
        <taxon>Dikarya</taxon>
        <taxon>Basidiomycota</taxon>
        <taxon>Agaricomycotina</taxon>
        <taxon>Agaricomycetes</taxon>
        <taxon>Cantharellales</taxon>
        <taxon>Ceratobasidiaceae</taxon>
        <taxon>Rhizoctonia</taxon>
    </lineage>
</organism>
<gene>
    <name evidence="7" type="ORF">RDB_LOCUS136368</name>
</gene>
<dbReference type="EMBL" id="CAJMWS010000451">
    <property type="protein sequence ID" value="CAE6444907.1"/>
    <property type="molecule type" value="Genomic_DNA"/>
</dbReference>
<evidence type="ECO:0000256" key="1">
    <source>
        <dbReference type="ARBA" id="ARBA00004606"/>
    </source>
</evidence>
<evidence type="ECO:0008006" key="9">
    <source>
        <dbReference type="Google" id="ProtNLM"/>
    </source>
</evidence>
<keyword evidence="5" id="KW-0472">Membrane</keyword>
<comment type="caution">
    <text evidence="7">The sequence shown here is derived from an EMBL/GenBank/DDBJ whole genome shotgun (WGS) entry which is preliminary data.</text>
</comment>
<keyword evidence="2" id="KW-0812">Transmembrane</keyword>
<keyword evidence="4" id="KW-1133">Transmembrane helix</keyword>
<evidence type="ECO:0000256" key="6">
    <source>
        <dbReference type="ARBA" id="ARBA00023180"/>
    </source>
</evidence>
<dbReference type="PANTHER" id="PTHR12270">
    <property type="entry name" value="GLYCOSYLTRANSFERASE-RELATED"/>
    <property type="match status" value="1"/>
</dbReference>
<dbReference type="AlphaFoldDB" id="A0A8H3GE04"/>
<accession>A0A8H3GE04</accession>
<dbReference type="Proteomes" id="UP000663846">
    <property type="component" value="Unassembled WGS sequence"/>
</dbReference>
<evidence type="ECO:0000313" key="8">
    <source>
        <dbReference type="Proteomes" id="UP000663846"/>
    </source>
</evidence>
<dbReference type="GO" id="GO:0042285">
    <property type="term" value="F:xylosyltransferase activity"/>
    <property type="evidence" value="ECO:0007669"/>
    <property type="project" value="TreeGrafter"/>
</dbReference>
<dbReference type="PANTHER" id="PTHR12270:SF25">
    <property type="entry name" value="GLYCOSYLTRANSFERASE-LIKE PROTEIN LARGE"/>
    <property type="match status" value="1"/>
</dbReference>
<protein>
    <recommendedName>
        <fullName evidence="9">Glycosyltransferase family 49 protein</fullName>
    </recommendedName>
</protein>
<keyword evidence="3" id="KW-0735">Signal-anchor</keyword>
<name>A0A8H3GE04_9AGAM</name>
<sequence length="368" mass="42453">MSHQGSWNKTLFESKLFSSALRPTEVLPYYYRALHQHEDQDVTITTIITSNRFEALARLVEQYRGPVSAAVHISSANTTRRTDLLASLHAFYTSSPLFSRWVDIHIVTDQYDRQFNMWRNVARLYARTEWVMMLDVDFAVCTDSRGRFRSALKTGGGFQVLARSGRAAFVVPAFEYAVQEDGMDWKTFPTDKQELIELVNSRKIVMFHQSWVPGHNSTDYEQYYAARPGEVYPVTTYQKSYEPYVIMRRDGPPWCDERFVGYGGNKAACLFSIYLSGIDFYVLPDDFLIHQSHAYAEETRKNEASFSSSHCSRKELCIEQIAQSLWADTLHTDAKYNLREECMRTVGVPEIVLEHFLKNGVGRESQDN</sequence>